<reference evidence="2 3" key="1">
    <citation type="journal article" date="2019" name="New Phytol.">
        <title>Comparative genomics reveals unique wood-decay strategies and fruiting body development in the Schizophyllaceae.</title>
        <authorList>
            <person name="Almasi E."/>
            <person name="Sahu N."/>
            <person name="Krizsan K."/>
            <person name="Balint B."/>
            <person name="Kovacs G.M."/>
            <person name="Kiss B."/>
            <person name="Cseklye J."/>
            <person name="Drula E."/>
            <person name="Henrissat B."/>
            <person name="Nagy I."/>
            <person name="Chovatia M."/>
            <person name="Adam C."/>
            <person name="LaButti K."/>
            <person name="Lipzen A."/>
            <person name="Riley R."/>
            <person name="Grigoriev I.V."/>
            <person name="Nagy L.G."/>
        </authorList>
    </citation>
    <scope>NUCLEOTIDE SEQUENCE [LARGE SCALE GENOMIC DNA]</scope>
    <source>
        <strain evidence="2 3">NL-1724</strain>
    </source>
</reference>
<name>A0A550BS03_9AGAR</name>
<dbReference type="Proteomes" id="UP000320762">
    <property type="component" value="Unassembled WGS sequence"/>
</dbReference>
<evidence type="ECO:0000256" key="1">
    <source>
        <dbReference type="SAM" id="MobiDB-lite"/>
    </source>
</evidence>
<feature type="region of interest" description="Disordered" evidence="1">
    <location>
        <begin position="365"/>
        <end position="389"/>
    </location>
</feature>
<keyword evidence="3" id="KW-1185">Reference proteome</keyword>
<accession>A0A550BS03</accession>
<evidence type="ECO:0000313" key="2">
    <source>
        <dbReference type="EMBL" id="TRM55318.1"/>
    </source>
</evidence>
<evidence type="ECO:0000313" key="3">
    <source>
        <dbReference type="Proteomes" id="UP000320762"/>
    </source>
</evidence>
<proteinExistence type="predicted"/>
<comment type="caution">
    <text evidence="2">The sequence shown here is derived from an EMBL/GenBank/DDBJ whole genome shotgun (WGS) entry which is preliminary data.</text>
</comment>
<dbReference type="AlphaFoldDB" id="A0A550BS03"/>
<sequence>MFQLFRWLLSGAPPNPDKIAYSMSIPKQTIPGIISDRSIPYSPQEFLDNIKDNEFYDTRRDHTLRECRVVEVLHLRRESNILSGGVPHEIILVRYAHTVIDKDGATVGIDDRIAKFERLKNYQPETGSLQSVPLAPESSAACRNSKGKSTGNLDRVFVAQTIGQLARDYDVVATFTPDEGALNFVDCIVAAHVLTKRAKDYSTLNYMCLWYARMLFESLRLLAGTPTTQAGPVHKRAGMWLSTRMVTAEGRLMPEGRSKDLVPLVDGRGSARRDVVHDAIERDRAQDSRPLASVEPLREIQELIQVCRTETWAAIQHSTTVAYEHIHAADIKAARAEEEAARAKEEAARAKEEAARVKEDAARVKGDAARAKRDAAAESARNAAELARKDEELEKLRAQLAKYRGVGPDA</sequence>
<organism evidence="2 3">
    <name type="scientific">Schizophyllum amplum</name>
    <dbReference type="NCBI Taxonomy" id="97359"/>
    <lineage>
        <taxon>Eukaryota</taxon>
        <taxon>Fungi</taxon>
        <taxon>Dikarya</taxon>
        <taxon>Basidiomycota</taxon>
        <taxon>Agaricomycotina</taxon>
        <taxon>Agaricomycetes</taxon>
        <taxon>Agaricomycetidae</taxon>
        <taxon>Agaricales</taxon>
        <taxon>Schizophyllaceae</taxon>
        <taxon>Schizophyllum</taxon>
    </lineage>
</organism>
<dbReference type="OrthoDB" id="2893144at2759"/>
<dbReference type="EMBL" id="VDMD01000183">
    <property type="protein sequence ID" value="TRM55318.1"/>
    <property type="molecule type" value="Genomic_DNA"/>
</dbReference>
<gene>
    <name evidence="2" type="ORF">BD626DRAFT_92711</name>
</gene>
<protein>
    <submittedName>
        <fullName evidence="2">Uncharacterized protein</fullName>
    </submittedName>
</protein>
<feature type="compositionally biased region" description="Basic and acidic residues" evidence="1">
    <location>
        <begin position="365"/>
        <end position="376"/>
    </location>
</feature>